<dbReference type="AlphaFoldDB" id="A0A0N4VMM8"/>
<gene>
    <name evidence="1" type="ORF">EVEC_LOCUS11424</name>
</gene>
<evidence type="ECO:0000313" key="3">
    <source>
        <dbReference type="WBParaSite" id="EVEC_0001219301-mRNA-1"/>
    </source>
</evidence>
<dbReference type="STRING" id="51028.A0A0N4VMM8"/>
<protein>
    <submittedName>
        <fullName evidence="3">DUF3480 domain-containing protein</fullName>
    </submittedName>
</protein>
<accession>A0A0N4VMM8</accession>
<reference evidence="3" key="1">
    <citation type="submission" date="2017-02" db="UniProtKB">
        <authorList>
            <consortium name="WormBaseParasite"/>
        </authorList>
    </citation>
    <scope>IDENTIFICATION</scope>
</reference>
<evidence type="ECO:0000313" key="1">
    <source>
        <dbReference type="EMBL" id="VDD96673.1"/>
    </source>
</evidence>
<keyword evidence="2" id="KW-1185">Reference proteome</keyword>
<evidence type="ECO:0000313" key="2">
    <source>
        <dbReference type="Proteomes" id="UP000274131"/>
    </source>
</evidence>
<sequence>MGLNSRSKRMSNCHLRRTLAIANEDGSYIETGFWSGTCGSQNLLRSFKKSTSLKGSLCLPLEWRLRVLSVPTLVQRICETCTTNTAAAAIDGTFTATSDSAGDKFTFSHSGSGALLLYRLDVLNNITLSSRAQPNFAGNMQLFVPSVRMKSVQTSSLSKPFFSKREELNDLDALMHVQIASAFEMDGKPCWSVIDGILQLLESEERAKLARLKHYERIYTFFVQIFAYFSPSSGEFIISPQSDRFPVIIFSRCLTVIIPYCSTDPHFEELVTGFLADFVDLISTEGSSDFKKIELCFAVCQRK</sequence>
<proteinExistence type="predicted"/>
<organism evidence="3">
    <name type="scientific">Enterobius vermicularis</name>
    <name type="common">Human pinworm</name>
    <dbReference type="NCBI Taxonomy" id="51028"/>
    <lineage>
        <taxon>Eukaryota</taxon>
        <taxon>Metazoa</taxon>
        <taxon>Ecdysozoa</taxon>
        <taxon>Nematoda</taxon>
        <taxon>Chromadorea</taxon>
        <taxon>Rhabditida</taxon>
        <taxon>Spirurina</taxon>
        <taxon>Oxyuridomorpha</taxon>
        <taxon>Oxyuroidea</taxon>
        <taxon>Oxyuridae</taxon>
        <taxon>Enterobius</taxon>
    </lineage>
</organism>
<dbReference type="WBParaSite" id="EVEC_0001219301-mRNA-1">
    <property type="protein sequence ID" value="EVEC_0001219301-mRNA-1"/>
    <property type="gene ID" value="EVEC_0001219301"/>
</dbReference>
<dbReference type="Proteomes" id="UP000274131">
    <property type="component" value="Unassembled WGS sequence"/>
</dbReference>
<dbReference type="OrthoDB" id="271111at2759"/>
<dbReference type="EMBL" id="UXUI01012031">
    <property type="protein sequence ID" value="VDD96673.1"/>
    <property type="molecule type" value="Genomic_DNA"/>
</dbReference>
<reference evidence="1 2" key="2">
    <citation type="submission" date="2018-10" db="EMBL/GenBank/DDBJ databases">
        <authorList>
            <consortium name="Pathogen Informatics"/>
        </authorList>
    </citation>
    <scope>NUCLEOTIDE SEQUENCE [LARGE SCALE GENOMIC DNA]</scope>
</reference>
<name>A0A0N4VMM8_ENTVE</name>